<dbReference type="Pfam" id="PF00571">
    <property type="entry name" value="CBS"/>
    <property type="match status" value="2"/>
</dbReference>
<evidence type="ECO:0000256" key="6">
    <source>
        <dbReference type="ARBA" id="ARBA00022989"/>
    </source>
</evidence>
<dbReference type="PANTHER" id="PTHR22777">
    <property type="entry name" value="HEMOLYSIN-RELATED"/>
    <property type="match status" value="1"/>
</dbReference>
<dbReference type="CDD" id="cd04590">
    <property type="entry name" value="CBS_pair_CorC_HlyC_assoc"/>
    <property type="match status" value="1"/>
</dbReference>
<evidence type="ECO:0000256" key="9">
    <source>
        <dbReference type="PROSITE-ProRule" id="PRU00703"/>
    </source>
</evidence>
<dbReference type="InterPro" id="IPR044751">
    <property type="entry name" value="Ion_transp-like_CBS"/>
</dbReference>
<evidence type="ECO:0000256" key="5">
    <source>
        <dbReference type="ARBA" id="ARBA00022737"/>
    </source>
</evidence>
<evidence type="ECO:0000256" key="3">
    <source>
        <dbReference type="ARBA" id="ARBA00022475"/>
    </source>
</evidence>
<dbReference type="InterPro" id="IPR046342">
    <property type="entry name" value="CBS_dom_sf"/>
</dbReference>
<dbReference type="SMART" id="SM01091">
    <property type="entry name" value="CorC_HlyC"/>
    <property type="match status" value="1"/>
</dbReference>
<dbReference type="InterPro" id="IPR016169">
    <property type="entry name" value="FAD-bd_PCMH_sub2"/>
</dbReference>
<reference evidence="14" key="1">
    <citation type="submission" date="2022-05" db="EMBL/GenBank/DDBJ databases">
        <authorList>
            <person name="Sun H.-N."/>
        </authorList>
    </citation>
    <scope>NUCLEOTIDE SEQUENCE</scope>
    <source>
        <strain evidence="14">HB14</strain>
    </source>
</reference>
<evidence type="ECO:0000256" key="4">
    <source>
        <dbReference type="ARBA" id="ARBA00022692"/>
    </source>
</evidence>
<organism evidence="14 15">
    <name type="scientific">Gilvimarinus xylanilyticus</name>
    <dbReference type="NCBI Taxonomy" id="2944139"/>
    <lineage>
        <taxon>Bacteria</taxon>
        <taxon>Pseudomonadati</taxon>
        <taxon>Pseudomonadota</taxon>
        <taxon>Gammaproteobacteria</taxon>
        <taxon>Cellvibrionales</taxon>
        <taxon>Cellvibrionaceae</taxon>
        <taxon>Gilvimarinus</taxon>
    </lineage>
</organism>
<dbReference type="Pfam" id="PF03471">
    <property type="entry name" value="CorC_HlyC"/>
    <property type="match status" value="1"/>
</dbReference>
<protein>
    <submittedName>
        <fullName evidence="14">HlyC/CorC family transporter</fullName>
    </submittedName>
</protein>
<accession>A0A9X2HU63</accession>
<evidence type="ECO:0000256" key="10">
    <source>
        <dbReference type="PROSITE-ProRule" id="PRU01193"/>
    </source>
</evidence>
<feature type="transmembrane region" description="Helical" evidence="11">
    <location>
        <begin position="125"/>
        <end position="147"/>
    </location>
</feature>
<keyword evidence="8 10" id="KW-0472">Membrane</keyword>
<dbReference type="InterPro" id="IPR005170">
    <property type="entry name" value="Transptr-assoc_dom"/>
</dbReference>
<dbReference type="InterPro" id="IPR000644">
    <property type="entry name" value="CBS_dom"/>
</dbReference>
<dbReference type="SUPFAM" id="SSF56176">
    <property type="entry name" value="FAD-binding/transporter-associated domain-like"/>
    <property type="match status" value="1"/>
</dbReference>
<dbReference type="Proteomes" id="UP001139319">
    <property type="component" value="Unassembled WGS sequence"/>
</dbReference>
<keyword evidence="3" id="KW-1003">Cell membrane</keyword>
<dbReference type="PROSITE" id="PS51371">
    <property type="entry name" value="CBS"/>
    <property type="match status" value="2"/>
</dbReference>
<reference evidence="14" key="2">
    <citation type="submission" date="2023-01" db="EMBL/GenBank/DDBJ databases">
        <title>Gilvimarinus xylanilyticus HB14 isolated from Caulerpa lentillifera aquaculture base in Hainan, China.</title>
        <authorList>
            <person name="Zhang Y.-J."/>
        </authorList>
    </citation>
    <scope>NUCLEOTIDE SEQUENCE</scope>
    <source>
        <strain evidence="14">HB14</strain>
    </source>
</reference>
<sequence length="425" mass="47428">MNNISLELLFAILTGLLVISAFFSSSETAMMAINRYRLKHLSKKGDRAAQRVEQLLQRPDRLIGLILIGNNLANNFAAIVAAMIGVQLLGSDTGPAVGGLVLTLFMLVFAEVAPKTLATLYPERISFFASLILKPLSYLLRPAVVLVNSISNGVTKLFGLDKTHSGMEHLDPDELRTVVDEAGELIPDQHQGMLLNILDLEKSNVEDIMIPRNEVAGLDLEDSVDVLLEKIRTSEYTRLPVYTGDLNNVAGILHLRNVARFLNGADTEVTREQIISYADEPYFVPESTPLHTQLLNFQTQKSRIALVVNEYGEVQGIVTMEDLLEEIVGDFTTNIAEDTEQDIIAEADGWFRIHGGTFIRDINRHIDWSLPTDGPKTLNGLAMELLERIPDGNISFQMDQYLFETEEISDKMVTWFRVKMLDANQ</sequence>
<evidence type="ECO:0000256" key="11">
    <source>
        <dbReference type="SAM" id="Phobius"/>
    </source>
</evidence>
<evidence type="ECO:0000256" key="8">
    <source>
        <dbReference type="ARBA" id="ARBA00023136"/>
    </source>
</evidence>
<evidence type="ECO:0000259" key="12">
    <source>
        <dbReference type="PROSITE" id="PS51371"/>
    </source>
</evidence>
<dbReference type="Gene3D" id="3.30.465.10">
    <property type="match status" value="1"/>
</dbReference>
<evidence type="ECO:0000313" key="15">
    <source>
        <dbReference type="Proteomes" id="UP001139319"/>
    </source>
</evidence>
<keyword evidence="7 9" id="KW-0129">CBS domain</keyword>
<feature type="transmembrane region" description="Helical" evidence="11">
    <location>
        <begin position="96"/>
        <end position="113"/>
    </location>
</feature>
<evidence type="ECO:0000256" key="7">
    <source>
        <dbReference type="ARBA" id="ARBA00023122"/>
    </source>
</evidence>
<keyword evidence="15" id="KW-1185">Reference proteome</keyword>
<evidence type="ECO:0000256" key="2">
    <source>
        <dbReference type="ARBA" id="ARBA00006337"/>
    </source>
</evidence>
<dbReference type="EMBL" id="JAMFTH010000001">
    <property type="protein sequence ID" value="MCP8898548.1"/>
    <property type="molecule type" value="Genomic_DNA"/>
</dbReference>
<gene>
    <name evidence="14" type="ORF">M6D89_04465</name>
</gene>
<name>A0A9X2HU63_9GAMM</name>
<dbReference type="AlphaFoldDB" id="A0A9X2HU63"/>
<dbReference type="InterPro" id="IPR036318">
    <property type="entry name" value="FAD-bd_PCMH-like_sf"/>
</dbReference>
<dbReference type="RefSeq" id="WP_253966822.1">
    <property type="nucleotide sequence ID" value="NZ_JAMFTH010000001.1"/>
</dbReference>
<dbReference type="Pfam" id="PF01595">
    <property type="entry name" value="CNNM"/>
    <property type="match status" value="1"/>
</dbReference>
<evidence type="ECO:0000313" key="14">
    <source>
        <dbReference type="EMBL" id="MCP8898548.1"/>
    </source>
</evidence>
<feature type="transmembrane region" description="Helical" evidence="11">
    <location>
        <begin position="62"/>
        <end position="84"/>
    </location>
</feature>
<feature type="domain" description="CBS" evidence="12">
    <location>
        <begin position="209"/>
        <end position="268"/>
    </location>
</feature>
<dbReference type="PANTHER" id="PTHR22777:SF32">
    <property type="entry name" value="UPF0053 INNER MEMBRANE PROTEIN YFJD"/>
    <property type="match status" value="1"/>
</dbReference>
<dbReference type="GO" id="GO:0005886">
    <property type="term" value="C:plasma membrane"/>
    <property type="evidence" value="ECO:0007669"/>
    <property type="project" value="UniProtKB-SubCell"/>
</dbReference>
<evidence type="ECO:0000256" key="1">
    <source>
        <dbReference type="ARBA" id="ARBA00004651"/>
    </source>
</evidence>
<comment type="caution">
    <text evidence="14">The sequence shown here is derived from an EMBL/GenBank/DDBJ whole genome shotgun (WGS) entry which is preliminary data.</text>
</comment>
<comment type="similarity">
    <text evidence="2">Belongs to the UPF0053 family.</text>
</comment>
<keyword evidence="6 10" id="KW-1133">Transmembrane helix</keyword>
<feature type="domain" description="CNNM transmembrane" evidence="13">
    <location>
        <begin position="2"/>
        <end position="199"/>
    </location>
</feature>
<feature type="domain" description="CBS" evidence="12">
    <location>
        <begin position="274"/>
        <end position="337"/>
    </location>
</feature>
<dbReference type="SUPFAM" id="SSF54631">
    <property type="entry name" value="CBS-domain pair"/>
    <property type="match status" value="1"/>
</dbReference>
<feature type="transmembrane region" description="Helical" evidence="11">
    <location>
        <begin position="6"/>
        <end position="33"/>
    </location>
</feature>
<dbReference type="Gene3D" id="3.10.580.10">
    <property type="entry name" value="CBS-domain"/>
    <property type="match status" value="1"/>
</dbReference>
<comment type="subcellular location">
    <subcellularLocation>
        <location evidence="1">Cell membrane</location>
        <topology evidence="1">Multi-pass membrane protein</topology>
    </subcellularLocation>
</comment>
<keyword evidence="5" id="KW-0677">Repeat</keyword>
<keyword evidence="4 10" id="KW-0812">Transmembrane</keyword>
<dbReference type="SMART" id="SM00116">
    <property type="entry name" value="CBS"/>
    <property type="match status" value="2"/>
</dbReference>
<proteinExistence type="inferred from homology"/>
<dbReference type="InterPro" id="IPR002550">
    <property type="entry name" value="CNNM"/>
</dbReference>
<evidence type="ECO:0000259" key="13">
    <source>
        <dbReference type="PROSITE" id="PS51846"/>
    </source>
</evidence>
<dbReference type="PROSITE" id="PS51846">
    <property type="entry name" value="CNNM"/>
    <property type="match status" value="1"/>
</dbReference>
<dbReference type="GO" id="GO:0050660">
    <property type="term" value="F:flavin adenine dinucleotide binding"/>
    <property type="evidence" value="ECO:0007669"/>
    <property type="project" value="InterPro"/>
</dbReference>